<dbReference type="InterPro" id="IPR055342">
    <property type="entry name" value="MreC_beta-barrel_core"/>
</dbReference>
<comment type="similarity">
    <text evidence="1 5">Belongs to the MreC family.</text>
</comment>
<evidence type="ECO:0000256" key="6">
    <source>
        <dbReference type="SAM" id="Coils"/>
    </source>
</evidence>
<dbReference type="Proteomes" id="UP000051739">
    <property type="component" value="Unassembled WGS sequence"/>
</dbReference>
<dbReference type="GO" id="GO:0005886">
    <property type="term" value="C:plasma membrane"/>
    <property type="evidence" value="ECO:0007669"/>
    <property type="project" value="TreeGrafter"/>
</dbReference>
<name>A0A0R1VD28_9LACO</name>
<dbReference type="InterPro" id="IPR042177">
    <property type="entry name" value="Cell/Rod_1"/>
</dbReference>
<protein>
    <recommendedName>
        <fullName evidence="2 5">Cell shape-determining protein MreC</fullName>
    </recommendedName>
    <alternativeName>
        <fullName evidence="4 5">Cell shape protein MreC</fullName>
    </alternativeName>
</protein>
<dbReference type="RefSeq" id="WP_007122842.1">
    <property type="nucleotide sequence ID" value="NZ_AZFN01000002.1"/>
</dbReference>
<dbReference type="Pfam" id="PF04085">
    <property type="entry name" value="MreC"/>
    <property type="match status" value="1"/>
</dbReference>
<accession>A0A0R1VD28</accession>
<evidence type="ECO:0000256" key="3">
    <source>
        <dbReference type="ARBA" id="ARBA00022960"/>
    </source>
</evidence>
<evidence type="ECO:0000259" key="7">
    <source>
        <dbReference type="Pfam" id="PF04085"/>
    </source>
</evidence>
<keyword evidence="6" id="KW-0175">Coiled coil</keyword>
<proteinExistence type="inferred from homology"/>
<evidence type="ECO:0000313" key="9">
    <source>
        <dbReference type="Proteomes" id="UP000051739"/>
    </source>
</evidence>
<evidence type="ECO:0000256" key="5">
    <source>
        <dbReference type="PIRNR" id="PIRNR038471"/>
    </source>
</evidence>
<dbReference type="PANTHER" id="PTHR34138:SF1">
    <property type="entry name" value="CELL SHAPE-DETERMINING PROTEIN MREC"/>
    <property type="match status" value="1"/>
</dbReference>
<feature type="coiled-coil region" evidence="6">
    <location>
        <begin position="72"/>
        <end position="116"/>
    </location>
</feature>
<evidence type="ECO:0000256" key="4">
    <source>
        <dbReference type="ARBA" id="ARBA00032089"/>
    </source>
</evidence>
<organism evidence="8 9">
    <name type="scientific">Limosilactobacillus gastricus DSM 16045</name>
    <dbReference type="NCBI Taxonomy" id="1423749"/>
    <lineage>
        <taxon>Bacteria</taxon>
        <taxon>Bacillati</taxon>
        <taxon>Bacillota</taxon>
        <taxon>Bacilli</taxon>
        <taxon>Lactobacillales</taxon>
        <taxon>Lactobacillaceae</taxon>
        <taxon>Limosilactobacillus</taxon>
    </lineage>
</organism>
<dbReference type="InterPro" id="IPR007221">
    <property type="entry name" value="MreC"/>
</dbReference>
<keyword evidence="3 5" id="KW-0133">Cell shape</keyword>
<evidence type="ECO:0000256" key="1">
    <source>
        <dbReference type="ARBA" id="ARBA00009369"/>
    </source>
</evidence>
<sequence>MRDFFAKHRVISIVIGLFIAVGLMAGSIGIRNNRNTPTIVQQIGNTVVGWFGGIVNYPMNSANGTVSSLGQILNAYSENKTLKKKVSALEQTQTTNETLKKENKQLKAELELNNSLTDYTTITAAVTNRTPSAWENQLIINKGSSSGVKKNMAVLSGSGLIGRIVEVNPTNSKVELISSSSESTNQFSVAVDNEDGDTVNGLISGYDTKTSQLVMSEVSSSAAVKKGAKVTTNGLGGVTPKGLYVGKVVKTTKGSGGEIDRIYVEPATNLNDVNYVTIAELNED</sequence>
<dbReference type="PIRSF" id="PIRSF038471">
    <property type="entry name" value="MreC"/>
    <property type="match status" value="1"/>
</dbReference>
<gene>
    <name evidence="8" type="ORF">FC60_GL000786</name>
</gene>
<dbReference type="InterPro" id="IPR042175">
    <property type="entry name" value="Cell/Rod_MreC_2"/>
</dbReference>
<dbReference type="NCBIfam" id="TIGR00219">
    <property type="entry name" value="mreC"/>
    <property type="match status" value="1"/>
</dbReference>
<keyword evidence="9" id="KW-1185">Reference proteome</keyword>
<reference evidence="8 9" key="1">
    <citation type="journal article" date="2015" name="Genome Announc.">
        <title>Expanding the biotechnology potential of lactobacilli through comparative genomics of 213 strains and associated genera.</title>
        <authorList>
            <person name="Sun Z."/>
            <person name="Harris H.M."/>
            <person name="McCann A."/>
            <person name="Guo C."/>
            <person name="Argimon S."/>
            <person name="Zhang W."/>
            <person name="Yang X."/>
            <person name="Jeffery I.B."/>
            <person name="Cooney J.C."/>
            <person name="Kagawa T.F."/>
            <person name="Liu W."/>
            <person name="Song Y."/>
            <person name="Salvetti E."/>
            <person name="Wrobel A."/>
            <person name="Rasinkangas P."/>
            <person name="Parkhill J."/>
            <person name="Rea M.C."/>
            <person name="O'Sullivan O."/>
            <person name="Ritari J."/>
            <person name="Douillard F.P."/>
            <person name="Paul Ross R."/>
            <person name="Yang R."/>
            <person name="Briner A.E."/>
            <person name="Felis G.E."/>
            <person name="de Vos W.M."/>
            <person name="Barrangou R."/>
            <person name="Klaenhammer T.R."/>
            <person name="Caufield P.W."/>
            <person name="Cui Y."/>
            <person name="Zhang H."/>
            <person name="O'Toole P.W."/>
        </authorList>
    </citation>
    <scope>NUCLEOTIDE SEQUENCE [LARGE SCALE GENOMIC DNA]</scope>
    <source>
        <strain evidence="8 9">DSM 16045</strain>
    </source>
</reference>
<evidence type="ECO:0000313" key="8">
    <source>
        <dbReference type="EMBL" id="KRM03464.1"/>
    </source>
</evidence>
<feature type="domain" description="Rod shape-determining protein MreC beta-barrel core" evidence="7">
    <location>
        <begin position="126"/>
        <end position="279"/>
    </location>
</feature>
<dbReference type="AlphaFoldDB" id="A0A0R1VD28"/>
<dbReference type="PATRIC" id="fig|1423749.3.peg.790"/>
<dbReference type="PANTHER" id="PTHR34138">
    <property type="entry name" value="CELL SHAPE-DETERMINING PROTEIN MREC"/>
    <property type="match status" value="1"/>
</dbReference>
<dbReference type="EMBL" id="AZFN01000002">
    <property type="protein sequence ID" value="KRM03464.1"/>
    <property type="molecule type" value="Genomic_DNA"/>
</dbReference>
<dbReference type="Gene3D" id="2.40.10.340">
    <property type="entry name" value="Rod shape-determining protein MreC, domain 1"/>
    <property type="match status" value="1"/>
</dbReference>
<dbReference type="Gene3D" id="2.40.10.350">
    <property type="entry name" value="Rod shape-determining protein MreC, domain 2"/>
    <property type="match status" value="1"/>
</dbReference>
<dbReference type="GO" id="GO:0008360">
    <property type="term" value="P:regulation of cell shape"/>
    <property type="evidence" value="ECO:0007669"/>
    <property type="project" value="UniProtKB-KW"/>
</dbReference>
<comment type="function">
    <text evidence="5">Involved in formation and maintenance of cell shape.</text>
</comment>
<comment type="caution">
    <text evidence="8">The sequence shown here is derived from an EMBL/GenBank/DDBJ whole genome shotgun (WGS) entry which is preliminary data.</text>
</comment>
<evidence type="ECO:0000256" key="2">
    <source>
        <dbReference type="ARBA" id="ARBA00013855"/>
    </source>
</evidence>